<protein>
    <recommendedName>
        <fullName evidence="3">DUF167 domain-containing protein</fullName>
    </recommendedName>
</protein>
<evidence type="ECO:0008006" key="3">
    <source>
        <dbReference type="Google" id="ProtNLM"/>
    </source>
</evidence>
<evidence type="ECO:0000313" key="1">
    <source>
        <dbReference type="EMBL" id="WCC79719.1"/>
    </source>
</evidence>
<reference evidence="1 2" key="2">
    <citation type="submission" date="2023-06" db="EMBL/GenBank/DDBJ databases">
        <title>The Gram-positive Non-spore-bearing Anaerobic Bacilli of Human Feces.</title>
        <authorList>
            <person name="Eggerth A.H."/>
        </authorList>
    </citation>
    <scope>NUCLEOTIDE SEQUENCE [LARGE SCALE GENOMIC DNA]</scope>
    <source>
        <strain evidence="1 2">CBA3108</strain>
    </source>
</reference>
<evidence type="ECO:0000313" key="2">
    <source>
        <dbReference type="Proteomes" id="UP001212097"/>
    </source>
</evidence>
<accession>A0ABY7QXD6</accession>
<dbReference type="RefSeq" id="WP_271417909.1">
    <property type="nucleotide sequence ID" value="NZ_CP115668.1"/>
</dbReference>
<reference evidence="1 2" key="1">
    <citation type="submission" date="2023-01" db="EMBL/GenBank/DDBJ databases">
        <authorList>
            <person name="Lee S.H."/>
            <person name="Jung H.S."/>
            <person name="Yun J.U."/>
        </authorList>
    </citation>
    <scope>NUCLEOTIDE SEQUENCE [LARGE SCALE GENOMIC DNA]</scope>
    <source>
        <strain evidence="1 2">CBA3108</strain>
    </source>
</reference>
<proteinExistence type="predicted"/>
<name>A0ABY7QXD6_9ACTN</name>
<sequence length="84" mass="9075">MSTKLKLRVGKKPDPKATISTKEIRASKRLLRHIFGTATPRHKMAIILPGSDTTEVEVRIANAADDNLLALARAVGATRGGDQQ</sequence>
<keyword evidence="2" id="KW-1185">Reference proteome</keyword>
<dbReference type="Proteomes" id="UP001212097">
    <property type="component" value="Chromosome"/>
</dbReference>
<dbReference type="EMBL" id="CP115668">
    <property type="protein sequence ID" value="WCC79719.1"/>
    <property type="molecule type" value="Genomic_DNA"/>
</dbReference>
<organism evidence="1 2">
    <name type="scientific">Cutibacterium equinum</name>
    <dbReference type="NCBI Taxonomy" id="3016342"/>
    <lineage>
        <taxon>Bacteria</taxon>
        <taxon>Bacillati</taxon>
        <taxon>Actinomycetota</taxon>
        <taxon>Actinomycetes</taxon>
        <taxon>Propionibacteriales</taxon>
        <taxon>Propionibacteriaceae</taxon>
        <taxon>Cutibacterium</taxon>
    </lineage>
</organism>
<gene>
    <name evidence="1" type="ORF">O6R08_09550</name>
</gene>